<dbReference type="GO" id="GO:0008237">
    <property type="term" value="F:metallopeptidase activity"/>
    <property type="evidence" value="ECO:0007669"/>
    <property type="project" value="UniProtKB-KW"/>
</dbReference>
<reference evidence="8" key="1">
    <citation type="journal article" date="2014" name="Int. J. Syst. Evol. Microbiol.">
        <title>Complete genome sequence of Corynebacterium casei LMG S-19264T (=DSM 44701T), isolated from a smear-ripened cheese.</title>
        <authorList>
            <consortium name="US DOE Joint Genome Institute (JGI-PGF)"/>
            <person name="Walter F."/>
            <person name="Albersmeier A."/>
            <person name="Kalinowski J."/>
            <person name="Ruckert C."/>
        </authorList>
    </citation>
    <scope>NUCLEOTIDE SEQUENCE</scope>
    <source>
        <strain evidence="8">JCM 13064</strain>
    </source>
</reference>
<dbReference type="GO" id="GO:0004792">
    <property type="term" value="F:thiosulfate-cyanide sulfurtransferase activity"/>
    <property type="evidence" value="ECO:0007669"/>
    <property type="project" value="TreeGrafter"/>
</dbReference>
<organism evidence="8 9">
    <name type="scientific">Sphaerisporangium melleum</name>
    <dbReference type="NCBI Taxonomy" id="321316"/>
    <lineage>
        <taxon>Bacteria</taxon>
        <taxon>Bacillati</taxon>
        <taxon>Actinomycetota</taxon>
        <taxon>Actinomycetes</taxon>
        <taxon>Streptosporangiales</taxon>
        <taxon>Streptosporangiaceae</taxon>
        <taxon>Sphaerisporangium</taxon>
    </lineage>
</organism>
<evidence type="ECO:0000259" key="6">
    <source>
        <dbReference type="Pfam" id="PF00899"/>
    </source>
</evidence>
<dbReference type="Gene3D" id="3.40.50.720">
    <property type="entry name" value="NAD(P)-binding Rossmann-like Domain"/>
    <property type="match status" value="1"/>
</dbReference>
<dbReference type="Pfam" id="PF14457">
    <property type="entry name" value="Prok-E2_A"/>
    <property type="match status" value="1"/>
</dbReference>
<comment type="caution">
    <text evidence="8">The sequence shown here is derived from an EMBL/GenBank/DDBJ whole genome shotgun (WGS) entry which is preliminary data.</text>
</comment>
<dbReference type="GO" id="GO:0008641">
    <property type="term" value="F:ubiquitin-like modifier activating enzyme activity"/>
    <property type="evidence" value="ECO:0007669"/>
    <property type="project" value="InterPro"/>
</dbReference>
<evidence type="ECO:0000256" key="5">
    <source>
        <dbReference type="ARBA" id="ARBA00023049"/>
    </source>
</evidence>
<dbReference type="AlphaFoldDB" id="A0A917R1A3"/>
<dbReference type="GO" id="GO:0005737">
    <property type="term" value="C:cytoplasm"/>
    <property type="evidence" value="ECO:0007669"/>
    <property type="project" value="TreeGrafter"/>
</dbReference>
<dbReference type="InterPro" id="IPR035985">
    <property type="entry name" value="Ubiquitin-activating_enz"/>
</dbReference>
<dbReference type="PANTHER" id="PTHR10953:SF102">
    <property type="entry name" value="ADENYLYLTRANSFERASE AND SULFURTRANSFERASE MOCS3"/>
    <property type="match status" value="1"/>
</dbReference>
<dbReference type="Proteomes" id="UP000645217">
    <property type="component" value="Unassembled WGS sequence"/>
</dbReference>
<accession>A0A917R1A3</accession>
<dbReference type="CDD" id="cd00195">
    <property type="entry name" value="UBCc_UEV"/>
    <property type="match status" value="1"/>
</dbReference>
<sequence length="833" mass="92092">MSHSGYELAARQLAALATVSNGVVEVLPERAEKENDLVIALDLRDIPRGPGIRLRSRERFRLIIPDTFPFTPPTVRVLHDRWRGTPHVNWGSHLCLYAAASVEWNPSDGIRGLLDRLVTWLERAAAGTLDPDGQPLHPPAVYPSAEAGHIIVHPDLGPRAPWEQHATPGPSTMFAWCIRDFGRIEVLEWLNELEAFERVLSEDVRAVDEQGRPCFLIPVMLVNDHITWEYPSSASELAAGLERIGYARDSLLRDLTWSSRLNRLLRWTEDPETDDPNADPVTMLLGTPSRRIEGDTRLAHLVAWNLDAFGADIASLLGRAEELDNKEITGKVRDLAHRWLDTAAVRWMTVHEARPEVTRRRDEGTPLSWLHGKRVLVLGVGALGAPVAEHCVRAGTKTLTVVDRRTVNPGILVRQPYTYNDIGQSKARALAARLNTLTREPTTIAVHLDAIAILVASSFTPEDFDLVIDATADIGVRAALERARKGSRYDWPPVVTMIIGHRADHGLLTVSSPMATGAGHDVLRRTAIRARGPQESTWKDVADDFFPDPPRTEMFFPEPGCSAPTFVASSADIGNLAASMIIQALKIVSTDPRERAAMTAAAVHQPSVRARGHTRTPLLTWDDDLICVDPESGYEVRICGDALAQMRIETRRGARVRSPRIETGGMLLGAFDDAVGVVHIDVATGPPPDSLLSEEYFEHGAVGAQELIDHHNRRTKGLTTFVGMWHTHPYGQARPSAIDEAGMATITSFVGGSRRAVMLILGGPEFVWNAWRGGASNPHIYVRIVENRQPANTEPQPGQTDRPPGRYFTGGYSYPASEADGQVQRRRLRWRCW</sequence>
<keyword evidence="4" id="KW-0862">Zinc</keyword>
<reference evidence="8" key="2">
    <citation type="submission" date="2020-09" db="EMBL/GenBank/DDBJ databases">
        <authorList>
            <person name="Sun Q."/>
            <person name="Ohkuma M."/>
        </authorList>
    </citation>
    <scope>NUCLEOTIDE SEQUENCE</scope>
    <source>
        <strain evidence="8">JCM 13064</strain>
    </source>
</reference>
<feature type="domain" description="JAB" evidence="7">
    <location>
        <begin position="659"/>
        <end position="772"/>
    </location>
</feature>
<dbReference type="InterPro" id="IPR032865">
    <property type="entry name" value="Prok-E2_A"/>
</dbReference>
<dbReference type="SUPFAM" id="SSF69572">
    <property type="entry name" value="Activating enzymes of the ubiquitin-like proteins"/>
    <property type="match status" value="1"/>
</dbReference>
<dbReference type="Pfam" id="PF14464">
    <property type="entry name" value="Prok-JAB"/>
    <property type="match status" value="1"/>
</dbReference>
<dbReference type="GO" id="GO:0006508">
    <property type="term" value="P:proteolysis"/>
    <property type="evidence" value="ECO:0007669"/>
    <property type="project" value="UniProtKB-KW"/>
</dbReference>
<dbReference type="InterPro" id="IPR016135">
    <property type="entry name" value="UBQ-conjugating_enzyme/RWD"/>
</dbReference>
<keyword evidence="5" id="KW-0482">Metalloprotease</keyword>
<keyword evidence="1" id="KW-0645">Protease</keyword>
<dbReference type="GO" id="GO:0046872">
    <property type="term" value="F:metal ion binding"/>
    <property type="evidence" value="ECO:0007669"/>
    <property type="project" value="UniProtKB-KW"/>
</dbReference>
<dbReference type="SUPFAM" id="SSF102712">
    <property type="entry name" value="JAB1/MPN domain"/>
    <property type="match status" value="1"/>
</dbReference>
<feature type="domain" description="THIF-type NAD/FAD binding fold" evidence="6">
    <location>
        <begin position="371"/>
        <end position="483"/>
    </location>
</feature>
<dbReference type="Gene3D" id="3.40.140.10">
    <property type="entry name" value="Cytidine Deaminase, domain 2"/>
    <property type="match status" value="1"/>
</dbReference>
<evidence type="ECO:0000256" key="2">
    <source>
        <dbReference type="ARBA" id="ARBA00022723"/>
    </source>
</evidence>
<keyword evidence="9" id="KW-1185">Reference proteome</keyword>
<evidence type="ECO:0000259" key="7">
    <source>
        <dbReference type="Pfam" id="PF14464"/>
    </source>
</evidence>
<evidence type="ECO:0000313" key="8">
    <source>
        <dbReference type="EMBL" id="GGK81702.1"/>
    </source>
</evidence>
<evidence type="ECO:0000256" key="3">
    <source>
        <dbReference type="ARBA" id="ARBA00022801"/>
    </source>
</evidence>
<dbReference type="InterPro" id="IPR028090">
    <property type="entry name" value="JAB_dom_prok"/>
</dbReference>
<dbReference type="EMBL" id="BMNT01000012">
    <property type="protein sequence ID" value="GGK81702.1"/>
    <property type="molecule type" value="Genomic_DNA"/>
</dbReference>
<dbReference type="Pfam" id="PF00899">
    <property type="entry name" value="ThiF"/>
    <property type="match status" value="1"/>
</dbReference>
<gene>
    <name evidence="8" type="ORF">GCM10007964_25440</name>
</gene>
<dbReference type="RefSeq" id="WP_189163188.1">
    <property type="nucleotide sequence ID" value="NZ_BMNT01000012.1"/>
</dbReference>
<dbReference type="InterPro" id="IPR000594">
    <property type="entry name" value="ThiF_NAD_FAD-bd"/>
</dbReference>
<evidence type="ECO:0000256" key="4">
    <source>
        <dbReference type="ARBA" id="ARBA00022833"/>
    </source>
</evidence>
<name>A0A917R1A3_9ACTN</name>
<dbReference type="Gene3D" id="3.10.110.10">
    <property type="entry name" value="Ubiquitin Conjugating Enzyme"/>
    <property type="match status" value="1"/>
</dbReference>
<dbReference type="InterPro" id="IPR045886">
    <property type="entry name" value="ThiF/MoeB/HesA"/>
</dbReference>
<dbReference type="PANTHER" id="PTHR10953">
    <property type="entry name" value="UBIQUITIN-ACTIVATING ENZYME E1"/>
    <property type="match status" value="1"/>
</dbReference>
<dbReference type="SUPFAM" id="SSF54495">
    <property type="entry name" value="UBC-like"/>
    <property type="match status" value="1"/>
</dbReference>
<protein>
    <recommendedName>
        <fullName evidence="10">MPN domain-containing protein</fullName>
    </recommendedName>
</protein>
<keyword evidence="3" id="KW-0378">Hydrolase</keyword>
<proteinExistence type="predicted"/>
<evidence type="ECO:0000313" key="9">
    <source>
        <dbReference type="Proteomes" id="UP000645217"/>
    </source>
</evidence>
<evidence type="ECO:0000256" key="1">
    <source>
        <dbReference type="ARBA" id="ARBA00022670"/>
    </source>
</evidence>
<evidence type="ECO:0008006" key="10">
    <source>
        <dbReference type="Google" id="ProtNLM"/>
    </source>
</evidence>
<keyword evidence="2" id="KW-0479">Metal-binding</keyword>
<dbReference type="GO" id="GO:0016779">
    <property type="term" value="F:nucleotidyltransferase activity"/>
    <property type="evidence" value="ECO:0007669"/>
    <property type="project" value="TreeGrafter"/>
</dbReference>